<keyword evidence="3 12" id="KW-0963">Cytoplasm</keyword>
<evidence type="ECO:0000256" key="11">
    <source>
        <dbReference type="ARBA" id="ARBA00029504"/>
    </source>
</evidence>
<dbReference type="InterPro" id="IPR036876">
    <property type="entry name" value="UVR_dom_sf"/>
</dbReference>
<gene>
    <name evidence="12 18" type="primary">uvrB</name>
    <name evidence="18" type="ORF">ENX16_03870</name>
</gene>
<evidence type="ECO:0000256" key="10">
    <source>
        <dbReference type="ARBA" id="ARBA00026033"/>
    </source>
</evidence>
<dbReference type="GO" id="GO:0009380">
    <property type="term" value="C:excinuclease repair complex"/>
    <property type="evidence" value="ECO:0007669"/>
    <property type="project" value="InterPro"/>
</dbReference>
<evidence type="ECO:0000313" key="18">
    <source>
        <dbReference type="EMBL" id="HGD13197.1"/>
    </source>
</evidence>
<evidence type="ECO:0000256" key="14">
    <source>
        <dbReference type="SAM" id="Coils"/>
    </source>
</evidence>
<dbReference type="SUPFAM" id="SSF46600">
    <property type="entry name" value="C-terminal UvrC-binding domain of UvrB"/>
    <property type="match status" value="1"/>
</dbReference>
<dbReference type="GO" id="GO:0003677">
    <property type="term" value="F:DNA binding"/>
    <property type="evidence" value="ECO:0007669"/>
    <property type="project" value="UniProtKB-UniRule"/>
</dbReference>
<reference evidence="18" key="1">
    <citation type="journal article" date="2020" name="mSystems">
        <title>Genome- and Community-Level Interaction Insights into Carbon Utilization and Element Cycling Functions of Hydrothermarchaeota in Hydrothermal Sediment.</title>
        <authorList>
            <person name="Zhou Z."/>
            <person name="Liu Y."/>
            <person name="Xu W."/>
            <person name="Pan J."/>
            <person name="Luo Z.H."/>
            <person name="Li M."/>
        </authorList>
    </citation>
    <scope>NUCLEOTIDE SEQUENCE [LARGE SCALE GENOMIC DNA]</scope>
    <source>
        <strain evidence="18">SpSt-914</strain>
    </source>
</reference>
<keyword evidence="4 12" id="KW-0547">Nucleotide-binding</keyword>
<dbReference type="GO" id="GO:0009381">
    <property type="term" value="F:excinuclease ABC activity"/>
    <property type="evidence" value="ECO:0007669"/>
    <property type="project" value="UniProtKB-UniRule"/>
</dbReference>
<dbReference type="Pfam" id="PF02151">
    <property type="entry name" value="UVR"/>
    <property type="match status" value="1"/>
</dbReference>
<dbReference type="Pfam" id="PF12344">
    <property type="entry name" value="UvrB"/>
    <property type="match status" value="1"/>
</dbReference>
<evidence type="ECO:0000256" key="12">
    <source>
        <dbReference type="HAMAP-Rule" id="MF_00204"/>
    </source>
</evidence>
<dbReference type="SUPFAM" id="SSF52540">
    <property type="entry name" value="P-loop containing nucleoside triphosphate hydrolases"/>
    <property type="match status" value="2"/>
</dbReference>
<dbReference type="GO" id="GO:0005524">
    <property type="term" value="F:ATP binding"/>
    <property type="evidence" value="ECO:0007669"/>
    <property type="project" value="UniProtKB-UniRule"/>
</dbReference>
<dbReference type="SMART" id="SM00490">
    <property type="entry name" value="HELICc"/>
    <property type="match status" value="1"/>
</dbReference>
<dbReference type="EMBL" id="DTMZ01000091">
    <property type="protein sequence ID" value="HGD13197.1"/>
    <property type="molecule type" value="Genomic_DNA"/>
</dbReference>
<dbReference type="PANTHER" id="PTHR24029">
    <property type="entry name" value="UVRABC SYSTEM PROTEIN B"/>
    <property type="match status" value="1"/>
</dbReference>
<protein>
    <recommendedName>
        <fullName evidence="11 12">UvrABC system protein B</fullName>
        <shortName evidence="12">Protein UvrB</shortName>
    </recommendedName>
    <alternativeName>
        <fullName evidence="12">Excinuclease ABC subunit B</fullName>
    </alternativeName>
</protein>
<dbReference type="GO" id="GO:0016887">
    <property type="term" value="F:ATP hydrolysis activity"/>
    <property type="evidence" value="ECO:0007669"/>
    <property type="project" value="InterPro"/>
</dbReference>
<dbReference type="NCBIfam" id="NF003673">
    <property type="entry name" value="PRK05298.1"/>
    <property type="match status" value="1"/>
</dbReference>
<keyword evidence="6 12" id="KW-0228">DNA excision</keyword>
<keyword evidence="12 13" id="KW-0742">SOS response</keyword>
<dbReference type="GO" id="GO:0006289">
    <property type="term" value="P:nucleotide-excision repair"/>
    <property type="evidence" value="ECO:0007669"/>
    <property type="project" value="UniProtKB-UniRule"/>
</dbReference>
<dbReference type="PROSITE" id="PS51192">
    <property type="entry name" value="HELICASE_ATP_BIND_1"/>
    <property type="match status" value="1"/>
</dbReference>
<feature type="domain" description="UVR" evidence="15">
    <location>
        <begin position="624"/>
        <end position="659"/>
    </location>
</feature>
<dbReference type="InterPro" id="IPR041471">
    <property type="entry name" value="UvrB_inter"/>
</dbReference>
<keyword evidence="5 12" id="KW-0227">DNA damage</keyword>
<dbReference type="PROSITE" id="PS51194">
    <property type="entry name" value="HELICASE_CTER"/>
    <property type="match status" value="1"/>
</dbReference>
<dbReference type="InterPro" id="IPR001943">
    <property type="entry name" value="UVR_dom"/>
</dbReference>
<dbReference type="GO" id="GO:0005737">
    <property type="term" value="C:cytoplasm"/>
    <property type="evidence" value="ECO:0007669"/>
    <property type="project" value="UniProtKB-SubCell"/>
</dbReference>
<dbReference type="HAMAP" id="MF_00204">
    <property type="entry name" value="UvrB"/>
    <property type="match status" value="1"/>
</dbReference>
<sequence length="676" mass="78552">MSEQFQLRAPFKPAGDQPEAIAQLVKFIQSGAKFSTLLGVTGSGKTFVMAQVIARLNRPTIIISHNKTLAAQLYGEFKQFFPENAVEYFISYYDYYQPEAYVPEYDLYIEKDASINEEIERLRLRATSSLIERRDVIVVASVSCIYNLGEPWEFKESLFPIEIDRDLNRERLLEQLVKLQYSRNDFELKRSTFRVRGDVVEVQPSHRDYGVRIEFHEDRVYRLSIFDLVSGDVIERRERVVIYPARHFITGEDRRERALKSIEQELAQRVAELQAQGKLVEAQRLKTRTNFDLEMIREFGYCPGIENYSRHFLGKAPGERPYCLLDYFPADYLMIIDESHQTIPQIQGMFNGDRARKEVLVDYGFRLPSCLDNRPLRFDEFEQLINQVVFTSATPGDYELLRSQGRVAELIVRPTGLVDPKMTVRPTVNQVDDLLNEIRQRVARKERVLVTTLTKRMAEDLAEYLTEMGVRVRYLHSEIEPLDRVEILRGLRLGEFDVLVGINLLREGLDLPEVSLVAVLDADKEGFLRDARSLIQTAGRAARNVSGEVILYADNITGSIRRALQETERRRQKQIEYNERYGIVPRSIVKTTEQVLGTTAVADAKKDEGTNDEQFLMTDGKNRMELLLRLQKEMELAAQNLEFERAAKLRDKIKELRQEIDDEEWKKARRKRLKKR</sequence>
<dbReference type="GO" id="GO:0009432">
    <property type="term" value="P:SOS response"/>
    <property type="evidence" value="ECO:0007669"/>
    <property type="project" value="UniProtKB-UniRule"/>
</dbReference>
<feature type="short sequence motif" description="Beta-hairpin" evidence="12">
    <location>
        <begin position="92"/>
        <end position="115"/>
    </location>
</feature>
<evidence type="ECO:0000259" key="15">
    <source>
        <dbReference type="PROSITE" id="PS50151"/>
    </source>
</evidence>
<evidence type="ECO:0000256" key="6">
    <source>
        <dbReference type="ARBA" id="ARBA00022769"/>
    </source>
</evidence>
<name>A0A7V3PTS5_UNCW3</name>
<dbReference type="AlphaFoldDB" id="A0A7V3PTS5"/>
<comment type="caution">
    <text evidence="18">The sequence shown here is derived from an EMBL/GenBank/DDBJ whole genome shotgun (WGS) entry which is preliminary data.</text>
</comment>
<comment type="similarity">
    <text evidence="2 12 13">Belongs to the UvrB family.</text>
</comment>
<comment type="subunit">
    <text evidence="10 12 13">Forms a heterotetramer with UvrA during the search for lesions. Interacts with UvrC in an incision complex.</text>
</comment>
<evidence type="ECO:0000256" key="5">
    <source>
        <dbReference type="ARBA" id="ARBA00022763"/>
    </source>
</evidence>
<dbReference type="InterPro" id="IPR004807">
    <property type="entry name" value="UvrB"/>
</dbReference>
<evidence type="ECO:0000259" key="16">
    <source>
        <dbReference type="PROSITE" id="PS51192"/>
    </source>
</evidence>
<dbReference type="InterPro" id="IPR014001">
    <property type="entry name" value="Helicase_ATP-bd"/>
</dbReference>
<evidence type="ECO:0000256" key="7">
    <source>
        <dbReference type="ARBA" id="ARBA00022840"/>
    </source>
</evidence>
<dbReference type="PANTHER" id="PTHR24029:SF0">
    <property type="entry name" value="UVRABC SYSTEM PROTEIN B"/>
    <property type="match status" value="1"/>
</dbReference>
<keyword evidence="8 12" id="KW-0267">Excision nuclease</keyword>
<evidence type="ECO:0000256" key="8">
    <source>
        <dbReference type="ARBA" id="ARBA00022881"/>
    </source>
</evidence>
<dbReference type="CDD" id="cd18790">
    <property type="entry name" value="SF2_C_UvrB"/>
    <property type="match status" value="1"/>
</dbReference>
<feature type="coiled-coil region" evidence="14">
    <location>
        <begin position="627"/>
        <end position="673"/>
    </location>
</feature>
<evidence type="ECO:0000256" key="13">
    <source>
        <dbReference type="RuleBase" id="RU003587"/>
    </source>
</evidence>
<feature type="binding site" evidence="12">
    <location>
        <begin position="39"/>
        <end position="46"/>
    </location>
    <ligand>
        <name>ATP</name>
        <dbReference type="ChEBI" id="CHEBI:30616"/>
    </ligand>
</feature>
<proteinExistence type="inferred from homology"/>
<dbReference type="Gene3D" id="4.10.860.10">
    <property type="entry name" value="UVR domain"/>
    <property type="match status" value="1"/>
</dbReference>
<keyword evidence="7 12" id="KW-0067">ATP-binding</keyword>
<dbReference type="Pfam" id="PF17757">
    <property type="entry name" value="UvrB_inter"/>
    <property type="match status" value="1"/>
</dbReference>
<dbReference type="Gene3D" id="3.40.50.300">
    <property type="entry name" value="P-loop containing nucleotide triphosphate hydrolases"/>
    <property type="match status" value="3"/>
</dbReference>
<evidence type="ECO:0000256" key="9">
    <source>
        <dbReference type="ARBA" id="ARBA00023204"/>
    </source>
</evidence>
<comment type="function">
    <text evidence="12">The UvrABC repair system catalyzes the recognition and processing of DNA lesions. A damage recognition complex composed of 2 UvrA and 2 UvrB subunits scans DNA for abnormalities. Upon binding of the UvrA(2)B(2) complex to a putative damaged site, the DNA wraps around one UvrB monomer. DNA wrap is dependent on ATP binding by UvrB and probably causes local melting of the DNA helix, facilitating insertion of UvrB beta-hairpin between the DNA strands. Then UvrB probes one DNA strand for the presence of a lesion. If a lesion is found the UvrA subunits dissociate and the UvrB-DNA preincision complex is formed. This complex is subsequently bound by UvrC and the second UvrB is released. If no lesion is found, the DNA wraps around the other UvrB subunit that will check the other stand for damage.</text>
</comment>
<evidence type="ECO:0000256" key="2">
    <source>
        <dbReference type="ARBA" id="ARBA00008533"/>
    </source>
</evidence>
<dbReference type="InterPro" id="IPR001650">
    <property type="entry name" value="Helicase_C-like"/>
</dbReference>
<keyword evidence="14" id="KW-0175">Coiled coil</keyword>
<comment type="domain">
    <text evidence="12">The beta-hairpin motif is involved in DNA binding.</text>
</comment>
<dbReference type="SMART" id="SM00487">
    <property type="entry name" value="DEXDc"/>
    <property type="match status" value="1"/>
</dbReference>
<dbReference type="PROSITE" id="PS50151">
    <property type="entry name" value="UVR"/>
    <property type="match status" value="1"/>
</dbReference>
<comment type="subcellular location">
    <subcellularLocation>
        <location evidence="1 12 13">Cytoplasm</location>
    </subcellularLocation>
</comment>
<dbReference type="Pfam" id="PF00271">
    <property type="entry name" value="Helicase_C"/>
    <property type="match status" value="1"/>
</dbReference>
<dbReference type="InterPro" id="IPR027417">
    <property type="entry name" value="P-loop_NTPase"/>
</dbReference>
<keyword evidence="9 12" id="KW-0234">DNA repair</keyword>
<feature type="domain" description="Helicase C-terminal" evidence="17">
    <location>
        <begin position="430"/>
        <end position="583"/>
    </location>
</feature>
<dbReference type="CDD" id="cd17916">
    <property type="entry name" value="DEXHc_UvrB"/>
    <property type="match status" value="1"/>
</dbReference>
<organism evidence="18">
    <name type="scientific">candidate division WOR-3 bacterium</name>
    <dbReference type="NCBI Taxonomy" id="2052148"/>
    <lineage>
        <taxon>Bacteria</taxon>
        <taxon>Bacteria division WOR-3</taxon>
    </lineage>
</organism>
<evidence type="ECO:0000256" key="4">
    <source>
        <dbReference type="ARBA" id="ARBA00022741"/>
    </source>
</evidence>
<dbReference type="NCBIfam" id="TIGR00631">
    <property type="entry name" value="uvrb"/>
    <property type="match status" value="1"/>
</dbReference>
<feature type="domain" description="Helicase ATP-binding" evidence="16">
    <location>
        <begin position="26"/>
        <end position="159"/>
    </location>
</feature>
<dbReference type="Pfam" id="PF04851">
    <property type="entry name" value="ResIII"/>
    <property type="match status" value="1"/>
</dbReference>
<dbReference type="InterPro" id="IPR024759">
    <property type="entry name" value="UvrB_YAD/RRR_dom"/>
</dbReference>
<dbReference type="InterPro" id="IPR006935">
    <property type="entry name" value="Helicase/UvrB_N"/>
</dbReference>
<evidence type="ECO:0000256" key="3">
    <source>
        <dbReference type="ARBA" id="ARBA00022490"/>
    </source>
</evidence>
<evidence type="ECO:0000259" key="17">
    <source>
        <dbReference type="PROSITE" id="PS51194"/>
    </source>
</evidence>
<accession>A0A7V3PTS5</accession>
<evidence type="ECO:0000256" key="1">
    <source>
        <dbReference type="ARBA" id="ARBA00004496"/>
    </source>
</evidence>